<dbReference type="AlphaFoldDB" id="A0A0S7EQ29"/>
<accession>A0A0S7EQ29</accession>
<feature type="non-terminal residue" evidence="2">
    <location>
        <position position="1"/>
    </location>
</feature>
<evidence type="ECO:0000256" key="1">
    <source>
        <dbReference type="SAM" id="SignalP"/>
    </source>
</evidence>
<evidence type="ECO:0000313" key="2">
    <source>
        <dbReference type="EMBL" id="JAO05864.1"/>
    </source>
</evidence>
<reference evidence="2" key="1">
    <citation type="submission" date="2014-12" db="EMBL/GenBank/DDBJ databases">
        <title>Parallel Evolution in Life History Adaptation Evident in the Tissue-Specific Poeciliopsis prolifica transcriptome.</title>
        <authorList>
            <person name="Jue N.K."/>
            <person name="Foley R.J."/>
            <person name="Obergfell C."/>
            <person name="Reznick D.N."/>
            <person name="O'Neill R.J."/>
            <person name="O'Neill M.J."/>
        </authorList>
    </citation>
    <scope>NUCLEOTIDE SEQUENCE</scope>
</reference>
<protein>
    <submittedName>
        <fullName evidence="2">PPUP8364</fullName>
    </submittedName>
</protein>
<feature type="signal peptide" evidence="1">
    <location>
        <begin position="1"/>
        <end position="27"/>
    </location>
</feature>
<organism evidence="2">
    <name type="scientific">Poeciliopsis prolifica</name>
    <name type="common">blackstripe livebearer</name>
    <dbReference type="NCBI Taxonomy" id="188132"/>
    <lineage>
        <taxon>Eukaryota</taxon>
        <taxon>Metazoa</taxon>
        <taxon>Chordata</taxon>
        <taxon>Craniata</taxon>
        <taxon>Vertebrata</taxon>
        <taxon>Euteleostomi</taxon>
        <taxon>Actinopterygii</taxon>
        <taxon>Neopterygii</taxon>
        <taxon>Teleostei</taxon>
        <taxon>Neoteleostei</taxon>
        <taxon>Acanthomorphata</taxon>
        <taxon>Ovalentaria</taxon>
        <taxon>Atherinomorphae</taxon>
        <taxon>Cyprinodontiformes</taxon>
        <taxon>Poeciliidae</taxon>
        <taxon>Poeciliinae</taxon>
        <taxon>Poeciliopsis</taxon>
    </lineage>
</organism>
<keyword evidence="1" id="KW-0732">Signal</keyword>
<feature type="chain" id="PRO_5006634999" evidence="1">
    <location>
        <begin position="28"/>
        <end position="158"/>
    </location>
</feature>
<name>A0A0S7EQ29_9TELE</name>
<gene>
    <name evidence="2" type="primary">PPUP8364</name>
</gene>
<dbReference type="EMBL" id="GBYX01475813">
    <property type="protein sequence ID" value="JAO05864.1"/>
    <property type="molecule type" value="Transcribed_RNA"/>
</dbReference>
<sequence>PRAALWTSCFSFIFLLGKKFLIRTALGVTVLEQNLVLPGSAVMDPSVFFSQKDKVEFESDSLDISKKFQNIRDEVLQQYGYNPIQQKPGGAAQRNSTQEQFAFNTRRRCDGEADLQLVLDPVLDLGLCKRHTLCLNQIFKDVGTRAPPRGNNQKKSVL</sequence>
<proteinExistence type="predicted"/>